<dbReference type="RefSeq" id="WP_092053843.1">
    <property type="nucleotide sequence ID" value="NZ_FOQD01000016.1"/>
</dbReference>
<dbReference type="InterPro" id="IPR000683">
    <property type="entry name" value="Gfo/Idh/MocA-like_OxRdtase_N"/>
</dbReference>
<evidence type="ECO:0000313" key="4">
    <source>
        <dbReference type="Proteomes" id="UP000199518"/>
    </source>
</evidence>
<dbReference type="PROSITE" id="PS51318">
    <property type="entry name" value="TAT"/>
    <property type="match status" value="1"/>
</dbReference>
<dbReference type="PANTHER" id="PTHR43818">
    <property type="entry name" value="BCDNA.GH03377"/>
    <property type="match status" value="1"/>
</dbReference>
<dbReference type="SUPFAM" id="SSF51735">
    <property type="entry name" value="NAD(P)-binding Rossmann-fold domains"/>
    <property type="match status" value="1"/>
</dbReference>
<dbReference type="EMBL" id="FOQD01000016">
    <property type="protein sequence ID" value="SFJ16412.1"/>
    <property type="molecule type" value="Genomic_DNA"/>
</dbReference>
<dbReference type="AlphaFoldDB" id="A0A1I3P4T1"/>
<feature type="domain" description="Gfo/Idh/MocA-like oxidoreductase bacterial type C-terminal" evidence="2">
    <location>
        <begin position="203"/>
        <end position="265"/>
    </location>
</feature>
<name>A0A1I3P4T1_9PLAN</name>
<evidence type="ECO:0000259" key="2">
    <source>
        <dbReference type="Pfam" id="PF19051"/>
    </source>
</evidence>
<dbReference type="OrthoDB" id="9788246at2"/>
<organism evidence="3 4">
    <name type="scientific">Planctomicrobium piriforme</name>
    <dbReference type="NCBI Taxonomy" id="1576369"/>
    <lineage>
        <taxon>Bacteria</taxon>
        <taxon>Pseudomonadati</taxon>
        <taxon>Planctomycetota</taxon>
        <taxon>Planctomycetia</taxon>
        <taxon>Planctomycetales</taxon>
        <taxon>Planctomycetaceae</taxon>
        <taxon>Planctomicrobium</taxon>
    </lineage>
</organism>
<dbReference type="InterPro" id="IPR036291">
    <property type="entry name" value="NAD(P)-bd_dom_sf"/>
</dbReference>
<dbReference type="InterPro" id="IPR006311">
    <property type="entry name" value="TAT_signal"/>
</dbReference>
<sequence length="442" mass="49142">MTLHRRDFLKSGLVLGAGAFAAPYVLGADKSRKYRTALIGTGWWGMNILSEAMQAGQSKVVALCDVDPNQLAVAADELGGMSSDTPNKYGDFREMFDKEQIEIAIIATPDHWHALQSIAALKHGAHVFIEKPTGHTIQESRSIVNAAHNADRIVQVGLHRRIGPHHVSGMEFLKTPGNLGKVGMVKMFVHGSGGHEAPSANAEPPSGMNWDMYCGPAPLRPYNRKIHPGGFRNFLDFANGQLGDWGVHWLDQLLWWSDGQSPRKIYSTGGRPIAGEPILTEKEQTSDAPDHQVAVYEFENFTATWEHQRFGGTGADQHPFGCYFYGENGVFHMGWRDGWTFYPRDGKKAKVHQDPKFDNIPDGHNVTMLWRNFLDAIESGKKPVADAEIGHRATTLSLLGMLSYKLGRSIEWDGTNEQIPGDAEANKLLRRDYRGEWVYPTV</sequence>
<dbReference type="STRING" id="1576369.SAMN05421753_11635"/>
<dbReference type="Gene3D" id="3.40.50.720">
    <property type="entry name" value="NAD(P)-binding Rossmann-like Domain"/>
    <property type="match status" value="1"/>
</dbReference>
<dbReference type="Gene3D" id="3.30.360.10">
    <property type="entry name" value="Dihydrodipicolinate Reductase, domain 2"/>
    <property type="match status" value="1"/>
</dbReference>
<gene>
    <name evidence="3" type="ORF">SAMN05421753_11635</name>
</gene>
<dbReference type="InterPro" id="IPR050463">
    <property type="entry name" value="Gfo/Idh/MocA_oxidrdct_glycsds"/>
</dbReference>
<proteinExistence type="predicted"/>
<keyword evidence="4" id="KW-1185">Reference proteome</keyword>
<dbReference type="Pfam" id="PF19051">
    <property type="entry name" value="GFO_IDH_MocA_C2"/>
    <property type="match status" value="2"/>
</dbReference>
<dbReference type="GO" id="GO:0000166">
    <property type="term" value="F:nucleotide binding"/>
    <property type="evidence" value="ECO:0007669"/>
    <property type="project" value="InterPro"/>
</dbReference>
<dbReference type="Proteomes" id="UP000199518">
    <property type="component" value="Unassembled WGS sequence"/>
</dbReference>
<feature type="domain" description="Gfo/Idh/MocA-like oxidoreductase bacterial type C-terminal" evidence="2">
    <location>
        <begin position="356"/>
        <end position="438"/>
    </location>
</feature>
<feature type="domain" description="Gfo/Idh/MocA-like oxidoreductase N-terminal" evidence="1">
    <location>
        <begin position="35"/>
        <end position="157"/>
    </location>
</feature>
<reference evidence="4" key="1">
    <citation type="submission" date="2016-10" db="EMBL/GenBank/DDBJ databases">
        <authorList>
            <person name="Varghese N."/>
            <person name="Submissions S."/>
        </authorList>
    </citation>
    <scope>NUCLEOTIDE SEQUENCE [LARGE SCALE GENOMIC DNA]</scope>
    <source>
        <strain evidence="4">DSM 26348</strain>
    </source>
</reference>
<dbReference type="SUPFAM" id="SSF55347">
    <property type="entry name" value="Glyceraldehyde-3-phosphate dehydrogenase-like, C-terminal domain"/>
    <property type="match status" value="1"/>
</dbReference>
<accession>A0A1I3P4T1</accession>
<evidence type="ECO:0000259" key="1">
    <source>
        <dbReference type="Pfam" id="PF01408"/>
    </source>
</evidence>
<dbReference type="PANTHER" id="PTHR43818:SF5">
    <property type="entry name" value="OXIDOREDUCTASE FAMILY PROTEIN"/>
    <property type="match status" value="1"/>
</dbReference>
<protein>
    <submittedName>
        <fullName evidence="3">Predicted dehydrogenase</fullName>
    </submittedName>
</protein>
<dbReference type="InterPro" id="IPR043906">
    <property type="entry name" value="Gfo/Idh/MocA_OxRdtase_bact_C"/>
</dbReference>
<evidence type="ECO:0000313" key="3">
    <source>
        <dbReference type="EMBL" id="SFJ16412.1"/>
    </source>
</evidence>
<dbReference type="Pfam" id="PF01408">
    <property type="entry name" value="GFO_IDH_MocA"/>
    <property type="match status" value="1"/>
</dbReference>